<protein>
    <recommendedName>
        <fullName evidence="2">EF-hand domain-containing protein</fullName>
    </recommendedName>
</protein>
<feature type="domain" description="EF-hand" evidence="2">
    <location>
        <begin position="3"/>
        <end position="38"/>
    </location>
</feature>
<dbReference type="PROSITE" id="PS50222">
    <property type="entry name" value="EF_HAND_2"/>
    <property type="match status" value="2"/>
</dbReference>
<dbReference type="Proteomes" id="UP000489600">
    <property type="component" value="Unassembled WGS sequence"/>
</dbReference>
<dbReference type="GO" id="GO:0005509">
    <property type="term" value="F:calcium ion binding"/>
    <property type="evidence" value="ECO:0007669"/>
    <property type="project" value="InterPro"/>
</dbReference>
<sequence>MDDASLSVASVFQSVDTDEDGMLTPHDVIECFVRWDISVNTDKVRHLVRRYGSNGDRRLTFSEFVGLVHLSHPKYFIQERYHELKQPLNLGLRYSQMRDLLEASSHKMSRDERISLVSKFQAPTSKYNSFIPYESACKLLSSGLVFLHEQPFLLPINPRARWGEIVVALHFVFGVGLWPSA</sequence>
<dbReference type="InterPro" id="IPR002048">
    <property type="entry name" value="EF_hand_dom"/>
</dbReference>
<feature type="domain" description="EF-hand" evidence="2">
    <location>
        <begin position="39"/>
        <end position="74"/>
    </location>
</feature>
<reference evidence="3" key="1">
    <citation type="submission" date="2019-07" db="EMBL/GenBank/DDBJ databases">
        <authorList>
            <person name="Dittberner H."/>
        </authorList>
    </citation>
    <scope>NUCLEOTIDE SEQUENCE [LARGE SCALE GENOMIC DNA]</scope>
</reference>
<dbReference type="SUPFAM" id="SSF47473">
    <property type="entry name" value="EF-hand"/>
    <property type="match status" value="1"/>
</dbReference>
<dbReference type="Pfam" id="PF13499">
    <property type="entry name" value="EF-hand_7"/>
    <property type="match status" value="1"/>
</dbReference>
<dbReference type="InterPro" id="IPR011992">
    <property type="entry name" value="EF-hand-dom_pair"/>
</dbReference>
<evidence type="ECO:0000313" key="4">
    <source>
        <dbReference type="Proteomes" id="UP000489600"/>
    </source>
</evidence>
<dbReference type="EMBL" id="CABITT030000001">
    <property type="protein sequence ID" value="VVA90181.1"/>
    <property type="molecule type" value="Genomic_DNA"/>
</dbReference>
<dbReference type="AlphaFoldDB" id="A0A565AL84"/>
<accession>A0A565AL84</accession>
<dbReference type="PROSITE" id="PS00018">
    <property type="entry name" value="EF_HAND_1"/>
    <property type="match status" value="1"/>
</dbReference>
<evidence type="ECO:0000313" key="3">
    <source>
        <dbReference type="EMBL" id="VVA90181.1"/>
    </source>
</evidence>
<dbReference type="OrthoDB" id="288513at2759"/>
<name>A0A565AL84_9BRAS</name>
<keyword evidence="4" id="KW-1185">Reference proteome</keyword>
<evidence type="ECO:0000256" key="1">
    <source>
        <dbReference type="ARBA" id="ARBA00022837"/>
    </source>
</evidence>
<evidence type="ECO:0000259" key="2">
    <source>
        <dbReference type="PROSITE" id="PS50222"/>
    </source>
</evidence>
<keyword evidence="1" id="KW-0106">Calcium</keyword>
<gene>
    <name evidence="3" type="ORF">ANE_LOCUS626</name>
</gene>
<comment type="caution">
    <text evidence="3">The sequence shown here is derived from an EMBL/GenBank/DDBJ whole genome shotgun (WGS) entry which is preliminary data.</text>
</comment>
<dbReference type="InterPro" id="IPR018247">
    <property type="entry name" value="EF_Hand_1_Ca_BS"/>
</dbReference>
<dbReference type="Gene3D" id="1.10.238.10">
    <property type="entry name" value="EF-hand"/>
    <property type="match status" value="1"/>
</dbReference>
<proteinExistence type="predicted"/>
<organism evidence="3 4">
    <name type="scientific">Arabis nemorensis</name>
    <dbReference type="NCBI Taxonomy" id="586526"/>
    <lineage>
        <taxon>Eukaryota</taxon>
        <taxon>Viridiplantae</taxon>
        <taxon>Streptophyta</taxon>
        <taxon>Embryophyta</taxon>
        <taxon>Tracheophyta</taxon>
        <taxon>Spermatophyta</taxon>
        <taxon>Magnoliopsida</taxon>
        <taxon>eudicotyledons</taxon>
        <taxon>Gunneridae</taxon>
        <taxon>Pentapetalae</taxon>
        <taxon>rosids</taxon>
        <taxon>malvids</taxon>
        <taxon>Brassicales</taxon>
        <taxon>Brassicaceae</taxon>
        <taxon>Arabideae</taxon>
        <taxon>Arabis</taxon>
    </lineage>
</organism>